<gene>
    <name evidence="2" type="ORF">L211DRAFT_888300</name>
</gene>
<sequence length="313" mass="35143">MECPPISVSIIQPPAESGLALFPTDAYCPFGPEGCKMKWQNPQPIARGSHHDRSPSLCINLIRRRVHKHLQRSHAHETFQANLLISPSGYHLTLRLSEIGICPDCERVVFTPIEELTAVETKRLEREMNVHRTKDCEVLVNFIEQYGDYVRECTSRTILHCRRLRSANNKRSLESSAEPETPFENTNAVPDSQPRTTELPAENTSMTLELASNGGPQTPSSHIKGVTEIPQQRSSTDPKLLLKKKPSKCMEKTTLTELSPITASQPLELELETPTSAIGPHEDISPKELAIATEPEVHWQHMTVFSEPEHKAR</sequence>
<name>A0A3N4LK43_9PEZI</name>
<evidence type="ECO:0000313" key="2">
    <source>
        <dbReference type="EMBL" id="RPB21839.1"/>
    </source>
</evidence>
<evidence type="ECO:0000256" key="1">
    <source>
        <dbReference type="SAM" id="MobiDB-lite"/>
    </source>
</evidence>
<protein>
    <submittedName>
        <fullName evidence="2">Uncharacterized protein</fullName>
    </submittedName>
</protein>
<dbReference type="InParanoid" id="A0A3N4LK43"/>
<reference evidence="2 3" key="1">
    <citation type="journal article" date="2018" name="Nat. Ecol. Evol.">
        <title>Pezizomycetes genomes reveal the molecular basis of ectomycorrhizal truffle lifestyle.</title>
        <authorList>
            <person name="Murat C."/>
            <person name="Payen T."/>
            <person name="Noel B."/>
            <person name="Kuo A."/>
            <person name="Morin E."/>
            <person name="Chen J."/>
            <person name="Kohler A."/>
            <person name="Krizsan K."/>
            <person name="Balestrini R."/>
            <person name="Da Silva C."/>
            <person name="Montanini B."/>
            <person name="Hainaut M."/>
            <person name="Levati E."/>
            <person name="Barry K.W."/>
            <person name="Belfiori B."/>
            <person name="Cichocki N."/>
            <person name="Clum A."/>
            <person name="Dockter R.B."/>
            <person name="Fauchery L."/>
            <person name="Guy J."/>
            <person name="Iotti M."/>
            <person name="Le Tacon F."/>
            <person name="Lindquist E.A."/>
            <person name="Lipzen A."/>
            <person name="Malagnac F."/>
            <person name="Mello A."/>
            <person name="Molinier V."/>
            <person name="Miyauchi S."/>
            <person name="Poulain J."/>
            <person name="Riccioni C."/>
            <person name="Rubini A."/>
            <person name="Sitrit Y."/>
            <person name="Splivallo R."/>
            <person name="Traeger S."/>
            <person name="Wang M."/>
            <person name="Zifcakova L."/>
            <person name="Wipf D."/>
            <person name="Zambonelli A."/>
            <person name="Paolocci F."/>
            <person name="Nowrousian M."/>
            <person name="Ottonello S."/>
            <person name="Baldrian P."/>
            <person name="Spatafora J.W."/>
            <person name="Henrissat B."/>
            <person name="Nagy L.G."/>
            <person name="Aury J.M."/>
            <person name="Wincker P."/>
            <person name="Grigoriev I.V."/>
            <person name="Bonfante P."/>
            <person name="Martin F.M."/>
        </authorList>
    </citation>
    <scope>NUCLEOTIDE SEQUENCE [LARGE SCALE GENOMIC DNA]</scope>
    <source>
        <strain evidence="2 3">ATCC MYA-4762</strain>
    </source>
</reference>
<dbReference type="AlphaFoldDB" id="A0A3N4LK43"/>
<dbReference type="Proteomes" id="UP000267821">
    <property type="component" value="Unassembled WGS sequence"/>
</dbReference>
<dbReference type="EMBL" id="ML121556">
    <property type="protein sequence ID" value="RPB21839.1"/>
    <property type="molecule type" value="Genomic_DNA"/>
</dbReference>
<feature type="region of interest" description="Disordered" evidence="1">
    <location>
        <begin position="168"/>
        <end position="238"/>
    </location>
</feature>
<evidence type="ECO:0000313" key="3">
    <source>
        <dbReference type="Proteomes" id="UP000267821"/>
    </source>
</evidence>
<keyword evidence="3" id="KW-1185">Reference proteome</keyword>
<organism evidence="2 3">
    <name type="scientific">Terfezia boudieri ATCC MYA-4762</name>
    <dbReference type="NCBI Taxonomy" id="1051890"/>
    <lineage>
        <taxon>Eukaryota</taxon>
        <taxon>Fungi</taxon>
        <taxon>Dikarya</taxon>
        <taxon>Ascomycota</taxon>
        <taxon>Pezizomycotina</taxon>
        <taxon>Pezizomycetes</taxon>
        <taxon>Pezizales</taxon>
        <taxon>Pezizaceae</taxon>
        <taxon>Terfezia</taxon>
    </lineage>
</organism>
<accession>A0A3N4LK43</accession>
<feature type="compositionally biased region" description="Polar residues" evidence="1">
    <location>
        <begin position="183"/>
        <end position="207"/>
    </location>
</feature>
<proteinExistence type="predicted"/>